<keyword evidence="3" id="KW-0804">Transcription</keyword>
<dbReference type="GO" id="GO:0003677">
    <property type="term" value="F:DNA binding"/>
    <property type="evidence" value="ECO:0007669"/>
    <property type="project" value="UniProtKB-KW"/>
</dbReference>
<dbReference type="SUPFAM" id="SSF46785">
    <property type="entry name" value="Winged helix' DNA-binding domain"/>
    <property type="match status" value="1"/>
</dbReference>
<proteinExistence type="predicted"/>
<protein>
    <submittedName>
        <fullName evidence="5">MarR family transcriptional regulator</fullName>
    </submittedName>
</protein>
<dbReference type="OrthoDB" id="3176111at2"/>
<dbReference type="SMART" id="SM00347">
    <property type="entry name" value="HTH_MARR"/>
    <property type="match status" value="1"/>
</dbReference>
<feature type="domain" description="HTH marR-type" evidence="4">
    <location>
        <begin position="16"/>
        <end position="148"/>
    </location>
</feature>
<accession>A0A4Q2K4A0</accession>
<evidence type="ECO:0000313" key="6">
    <source>
        <dbReference type="Proteomes" id="UP000293345"/>
    </source>
</evidence>
<evidence type="ECO:0000256" key="3">
    <source>
        <dbReference type="ARBA" id="ARBA00023163"/>
    </source>
</evidence>
<dbReference type="EMBL" id="SDPW01000001">
    <property type="protein sequence ID" value="RXZ54951.1"/>
    <property type="molecule type" value="Genomic_DNA"/>
</dbReference>
<reference evidence="5 6" key="1">
    <citation type="submission" date="2019-01" db="EMBL/GenBank/DDBJ databases">
        <title>Senegalimassilia sp. nov. KGMB04484 isolated human feces.</title>
        <authorList>
            <person name="Han K.-I."/>
            <person name="Kim J.-S."/>
            <person name="Lee K.C."/>
            <person name="Suh M.K."/>
            <person name="Eom M.K."/>
            <person name="Lee J.H."/>
            <person name="Park S.-H."/>
            <person name="Kang S.W."/>
            <person name="Park J.-E."/>
            <person name="Oh B.S."/>
            <person name="Yu S.Y."/>
            <person name="Choi S.-H."/>
            <person name="Lee D.H."/>
            <person name="Yoon H."/>
            <person name="Kim B.-Y."/>
            <person name="Lee J.H."/>
            <person name="Lee J.-S."/>
        </authorList>
    </citation>
    <scope>NUCLEOTIDE SEQUENCE [LARGE SCALE GENOMIC DNA]</scope>
    <source>
        <strain evidence="5 6">KGMB04484</strain>
    </source>
</reference>
<dbReference type="Proteomes" id="UP000293345">
    <property type="component" value="Unassembled WGS sequence"/>
</dbReference>
<dbReference type="PANTHER" id="PTHR42756">
    <property type="entry name" value="TRANSCRIPTIONAL REGULATOR, MARR"/>
    <property type="match status" value="1"/>
</dbReference>
<dbReference type="InterPro" id="IPR000835">
    <property type="entry name" value="HTH_MarR-typ"/>
</dbReference>
<dbReference type="AlphaFoldDB" id="A0A4Q2K4A0"/>
<gene>
    <name evidence="5" type="ORF">ET524_11010</name>
</gene>
<evidence type="ECO:0000256" key="1">
    <source>
        <dbReference type="ARBA" id="ARBA00023015"/>
    </source>
</evidence>
<dbReference type="RefSeq" id="WP_129425838.1">
    <property type="nucleotide sequence ID" value="NZ_SDPW01000001.1"/>
</dbReference>
<organism evidence="5 6">
    <name type="scientific">Senegalimassilia faecalis</name>
    <dbReference type="NCBI Taxonomy" id="2509433"/>
    <lineage>
        <taxon>Bacteria</taxon>
        <taxon>Bacillati</taxon>
        <taxon>Actinomycetota</taxon>
        <taxon>Coriobacteriia</taxon>
        <taxon>Coriobacteriales</taxon>
        <taxon>Coriobacteriaceae</taxon>
        <taxon>Senegalimassilia</taxon>
    </lineage>
</organism>
<dbReference type="InterPro" id="IPR036390">
    <property type="entry name" value="WH_DNA-bd_sf"/>
</dbReference>
<dbReference type="GO" id="GO:0003700">
    <property type="term" value="F:DNA-binding transcription factor activity"/>
    <property type="evidence" value="ECO:0007669"/>
    <property type="project" value="InterPro"/>
</dbReference>
<name>A0A4Q2K4A0_9ACTN</name>
<evidence type="ECO:0000259" key="4">
    <source>
        <dbReference type="PROSITE" id="PS50995"/>
    </source>
</evidence>
<sequence>MTSNENAEDLRGRLAPEEVVLDAMGAYEGLARCAIMRSRGDGLSKTQTDIIIRLSFCGKSSMTSLADDLAVSKEHITRAVNALIERGLVEKHRSTENFRLVKASLTEEGTAMAHTIRMASIERLNERLAKIPPEDREALLEASEQAQAIINKILTA</sequence>
<dbReference type="Gene3D" id="1.10.10.10">
    <property type="entry name" value="Winged helix-like DNA-binding domain superfamily/Winged helix DNA-binding domain"/>
    <property type="match status" value="1"/>
</dbReference>
<dbReference type="PANTHER" id="PTHR42756:SF1">
    <property type="entry name" value="TRANSCRIPTIONAL REPRESSOR OF EMRAB OPERON"/>
    <property type="match status" value="1"/>
</dbReference>
<evidence type="ECO:0000313" key="5">
    <source>
        <dbReference type="EMBL" id="RXZ54951.1"/>
    </source>
</evidence>
<keyword evidence="2" id="KW-0238">DNA-binding</keyword>
<dbReference type="InterPro" id="IPR036388">
    <property type="entry name" value="WH-like_DNA-bd_sf"/>
</dbReference>
<comment type="caution">
    <text evidence="5">The sequence shown here is derived from an EMBL/GenBank/DDBJ whole genome shotgun (WGS) entry which is preliminary data.</text>
</comment>
<dbReference type="PROSITE" id="PS50995">
    <property type="entry name" value="HTH_MARR_2"/>
    <property type="match status" value="1"/>
</dbReference>
<keyword evidence="6" id="KW-1185">Reference proteome</keyword>
<dbReference type="Pfam" id="PF01047">
    <property type="entry name" value="MarR"/>
    <property type="match status" value="1"/>
</dbReference>
<keyword evidence="1" id="KW-0805">Transcription regulation</keyword>
<evidence type="ECO:0000256" key="2">
    <source>
        <dbReference type="ARBA" id="ARBA00023125"/>
    </source>
</evidence>